<name>A0A0X8X884_HALHR</name>
<keyword evidence="1" id="KW-1133">Transmembrane helix</keyword>
<protein>
    <submittedName>
        <fullName evidence="2">Uncharacterized protein</fullName>
    </submittedName>
</protein>
<evidence type="ECO:0000256" key="1">
    <source>
        <dbReference type="SAM" id="Phobius"/>
    </source>
</evidence>
<keyword evidence="1" id="KW-0812">Transmembrane</keyword>
<organism evidence="2 3">
    <name type="scientific">Halorhodospira halochloris</name>
    <name type="common">Ectothiorhodospira halochloris</name>
    <dbReference type="NCBI Taxonomy" id="1052"/>
    <lineage>
        <taxon>Bacteria</taxon>
        <taxon>Pseudomonadati</taxon>
        <taxon>Pseudomonadota</taxon>
        <taxon>Gammaproteobacteria</taxon>
        <taxon>Chromatiales</taxon>
        <taxon>Ectothiorhodospiraceae</taxon>
        <taxon>Halorhodospira</taxon>
    </lineage>
</organism>
<dbReference type="AlphaFoldDB" id="A0A0X8X884"/>
<evidence type="ECO:0000313" key="2">
    <source>
        <dbReference type="EMBL" id="BAU57289.1"/>
    </source>
</evidence>
<reference evidence="2" key="1">
    <citation type="submission" date="2016-02" db="EMBL/GenBank/DDBJ databases">
        <title>Halorhodospira halochloris DSM-1059 complete genome, version 2.</title>
        <authorList>
            <person name="Tsukatani Y."/>
        </authorList>
    </citation>
    <scope>NUCLEOTIDE SEQUENCE</scope>
    <source>
        <strain evidence="2">DSM 1059</strain>
    </source>
</reference>
<dbReference type="Proteomes" id="UP000218890">
    <property type="component" value="Chromosome"/>
</dbReference>
<keyword evidence="3" id="KW-1185">Reference proteome</keyword>
<keyword evidence="1" id="KW-0472">Membrane</keyword>
<feature type="transmembrane region" description="Helical" evidence="1">
    <location>
        <begin position="38"/>
        <end position="59"/>
    </location>
</feature>
<feature type="transmembrane region" description="Helical" evidence="1">
    <location>
        <begin position="12"/>
        <end position="32"/>
    </location>
</feature>
<gene>
    <name evidence="2" type="ORF">HH1059_06020</name>
</gene>
<dbReference type="EMBL" id="AP017372">
    <property type="protein sequence ID" value="BAU57289.1"/>
    <property type="molecule type" value="Genomic_DNA"/>
</dbReference>
<accession>A0A0X8X884</accession>
<dbReference type="OrthoDB" id="9964258at2"/>
<dbReference type="RefSeq" id="WP_096408131.1">
    <property type="nucleotide sequence ID" value="NZ_AP017372.2"/>
</dbReference>
<proteinExistence type="predicted"/>
<dbReference type="KEGG" id="hhk:HH1059_06020"/>
<evidence type="ECO:0000313" key="3">
    <source>
        <dbReference type="Proteomes" id="UP000218890"/>
    </source>
</evidence>
<sequence length="65" mass="6937">MDIDTSTWSGKLIVSLGVGVGLTLFLMIAIAITLDPRLISLSWMLTSILVGSGIGYVLMREKGVI</sequence>